<accession>A0A699YDU8</accession>
<dbReference type="EMBL" id="BLLF01000102">
    <property type="protein sequence ID" value="GFH07555.1"/>
    <property type="molecule type" value="Genomic_DNA"/>
</dbReference>
<gene>
    <name evidence="1" type="ORF">HaLaN_02373</name>
</gene>
<dbReference type="AlphaFoldDB" id="A0A699YDU8"/>
<dbReference type="Proteomes" id="UP000485058">
    <property type="component" value="Unassembled WGS sequence"/>
</dbReference>
<feature type="non-terminal residue" evidence="1">
    <location>
        <position position="1"/>
    </location>
</feature>
<name>A0A699YDU8_HAELA</name>
<proteinExistence type="predicted"/>
<sequence length="132" mass="14146">MLPTHQQLSWLARSCMLAAGRPACHRPAARATGAGGGQQKVVGLLHSTERAVRTFQRSKLWRDVPTQYRGQQIPPQVQEMLSAPVQLPSAFLEAAVQGFAETLTTYRQKVGELEAMLLPGAAQAQLGGAGGE</sequence>
<organism evidence="1 2">
    <name type="scientific">Haematococcus lacustris</name>
    <name type="common">Green alga</name>
    <name type="synonym">Haematococcus pluvialis</name>
    <dbReference type="NCBI Taxonomy" id="44745"/>
    <lineage>
        <taxon>Eukaryota</taxon>
        <taxon>Viridiplantae</taxon>
        <taxon>Chlorophyta</taxon>
        <taxon>core chlorophytes</taxon>
        <taxon>Chlorophyceae</taxon>
        <taxon>CS clade</taxon>
        <taxon>Chlamydomonadales</taxon>
        <taxon>Haematococcaceae</taxon>
        <taxon>Haematococcus</taxon>
    </lineage>
</organism>
<reference evidence="1 2" key="1">
    <citation type="submission" date="2020-02" db="EMBL/GenBank/DDBJ databases">
        <title>Draft genome sequence of Haematococcus lacustris strain NIES-144.</title>
        <authorList>
            <person name="Morimoto D."/>
            <person name="Nakagawa S."/>
            <person name="Yoshida T."/>
            <person name="Sawayama S."/>
        </authorList>
    </citation>
    <scope>NUCLEOTIDE SEQUENCE [LARGE SCALE GENOMIC DNA]</scope>
    <source>
        <strain evidence="1 2">NIES-144</strain>
    </source>
</reference>
<evidence type="ECO:0000313" key="1">
    <source>
        <dbReference type="EMBL" id="GFH07555.1"/>
    </source>
</evidence>
<protein>
    <submittedName>
        <fullName evidence="1">Uncharacterized protein</fullName>
    </submittedName>
</protein>
<keyword evidence="2" id="KW-1185">Reference proteome</keyword>
<comment type="caution">
    <text evidence="1">The sequence shown here is derived from an EMBL/GenBank/DDBJ whole genome shotgun (WGS) entry which is preliminary data.</text>
</comment>
<evidence type="ECO:0000313" key="2">
    <source>
        <dbReference type="Proteomes" id="UP000485058"/>
    </source>
</evidence>
<feature type="non-terminal residue" evidence="1">
    <location>
        <position position="132"/>
    </location>
</feature>